<feature type="region of interest" description="Disordered" evidence="10">
    <location>
        <begin position="854"/>
        <end position="893"/>
    </location>
</feature>
<dbReference type="GO" id="GO:0000978">
    <property type="term" value="F:RNA polymerase II cis-regulatory region sequence-specific DNA binding"/>
    <property type="evidence" value="ECO:0007669"/>
    <property type="project" value="TreeGrafter"/>
</dbReference>
<evidence type="ECO:0000256" key="9">
    <source>
        <dbReference type="ARBA" id="ARBA00023242"/>
    </source>
</evidence>
<evidence type="ECO:0000256" key="4">
    <source>
        <dbReference type="ARBA" id="ARBA00022553"/>
    </source>
</evidence>
<dbReference type="GO" id="GO:0000981">
    <property type="term" value="F:DNA-binding transcription factor activity, RNA polymerase II-specific"/>
    <property type="evidence" value="ECO:0007669"/>
    <property type="project" value="TreeGrafter"/>
</dbReference>
<dbReference type="InterPro" id="IPR008366">
    <property type="entry name" value="NFAT"/>
</dbReference>
<feature type="region of interest" description="Disordered" evidence="10">
    <location>
        <begin position="1"/>
        <end position="25"/>
    </location>
</feature>
<comment type="subcellular location">
    <subcellularLocation>
        <location evidence="2">Cytoplasm</location>
    </subcellularLocation>
    <subcellularLocation>
        <location evidence="1">Nucleus</location>
    </subcellularLocation>
</comment>
<evidence type="ECO:0000259" key="11">
    <source>
        <dbReference type="PROSITE" id="PS50254"/>
    </source>
</evidence>
<dbReference type="Gene3D" id="2.60.40.340">
    <property type="entry name" value="Rel homology domain (RHD), DNA-binding domain"/>
    <property type="match status" value="1"/>
</dbReference>
<evidence type="ECO:0000256" key="1">
    <source>
        <dbReference type="ARBA" id="ARBA00004123"/>
    </source>
</evidence>
<keyword evidence="4" id="KW-0597">Phosphoprotein</keyword>
<dbReference type="GO" id="GO:0005634">
    <property type="term" value="C:nucleus"/>
    <property type="evidence" value="ECO:0007669"/>
    <property type="project" value="UniProtKB-SubCell"/>
</dbReference>
<dbReference type="AlphaFoldDB" id="A0A8M1KN02"/>
<dbReference type="InterPro" id="IPR011539">
    <property type="entry name" value="RHD_DNA_bind_dom"/>
</dbReference>
<protein>
    <submittedName>
        <fullName evidence="13">Nuclear factor of activated T-cells, cytoplasmic 2 isoform X1</fullName>
    </submittedName>
</protein>
<dbReference type="OrthoDB" id="5346094at2759"/>
<dbReference type="Proteomes" id="UP000515152">
    <property type="component" value="Chromosome 5"/>
</dbReference>
<feature type="region of interest" description="Disordered" evidence="10">
    <location>
        <begin position="37"/>
        <end position="63"/>
    </location>
</feature>
<dbReference type="Pfam" id="PF00554">
    <property type="entry name" value="RHD_DNA_bind"/>
    <property type="match status" value="1"/>
</dbReference>
<keyword evidence="3" id="KW-0963">Cytoplasm</keyword>
<proteinExistence type="predicted"/>
<evidence type="ECO:0000313" key="13">
    <source>
        <dbReference type="RefSeq" id="XP_042563758.1"/>
    </source>
</evidence>
<organism evidence="12 13">
    <name type="scientific">Clupea harengus</name>
    <name type="common">Atlantic herring</name>
    <dbReference type="NCBI Taxonomy" id="7950"/>
    <lineage>
        <taxon>Eukaryota</taxon>
        <taxon>Metazoa</taxon>
        <taxon>Chordata</taxon>
        <taxon>Craniata</taxon>
        <taxon>Vertebrata</taxon>
        <taxon>Euteleostomi</taxon>
        <taxon>Actinopterygii</taxon>
        <taxon>Neopterygii</taxon>
        <taxon>Teleostei</taxon>
        <taxon>Clupei</taxon>
        <taxon>Clupeiformes</taxon>
        <taxon>Clupeoidei</taxon>
        <taxon>Clupeidae</taxon>
        <taxon>Clupea</taxon>
    </lineage>
</organism>
<evidence type="ECO:0000313" key="12">
    <source>
        <dbReference type="Proteomes" id="UP000515152"/>
    </source>
</evidence>
<dbReference type="InterPro" id="IPR032397">
    <property type="entry name" value="RHD_dimer"/>
</dbReference>
<dbReference type="SUPFAM" id="SSF49417">
    <property type="entry name" value="p53-like transcription factors"/>
    <property type="match status" value="1"/>
</dbReference>
<dbReference type="GO" id="GO:0005667">
    <property type="term" value="C:transcription regulator complex"/>
    <property type="evidence" value="ECO:0007669"/>
    <property type="project" value="TreeGrafter"/>
</dbReference>
<dbReference type="Gene3D" id="2.60.40.10">
    <property type="entry name" value="Immunoglobulins"/>
    <property type="match status" value="1"/>
</dbReference>
<dbReference type="InterPro" id="IPR014756">
    <property type="entry name" value="Ig_E-set"/>
</dbReference>
<feature type="region of interest" description="Disordered" evidence="10">
    <location>
        <begin position="202"/>
        <end position="294"/>
    </location>
</feature>
<dbReference type="InterPro" id="IPR002909">
    <property type="entry name" value="IPT_dom"/>
</dbReference>
<dbReference type="InterPro" id="IPR037059">
    <property type="entry name" value="RHD_DNA_bind_dom_sf"/>
</dbReference>
<dbReference type="FunFam" id="2.60.40.10:FF:000040">
    <property type="entry name" value="Nuclear factor of activated T-cells, cytoplasmic, calcineurin-dependent 2"/>
    <property type="match status" value="1"/>
</dbReference>
<sequence>MNSIYYEGDPPTSGIPDDLSQGNGQEELDFRHLFLYNPPGNDEDEQVCAGGDPHAQDAQDTLSPEACLQENHTPYSLESLCDSPYHAGGASTTDGLSSSEAHDDLGEFLEHSHPLRPGGPRIEITYSELHPHDHPHTEPLDIGPRPCLTVPGYCDSSIYRGDVQCLSPASSNSSTSWSEACSPWTSPCVSPTAIPELCPRLQGLHTAGSPRTSPTTSPRNSITEDTFLAGRRSSSPHPGSRSASPKGKRTYDQYQNPSRVAPRSRSPSPHPDERFDPSGSKSGPAGAAGGGPGCFDELELVSSLSGSLPKPVPTKMVRPSFGSVVYQESQSDGSLHYQHEVKTEPAVSLETFYVIPSAWPGQMAHGVCSAPVTSLPSLEWPLRSSTEQLELLMEVQPKSYHRAHYETEGSRGAVKAPTGGHPVVQLRGYCGHEPLALQVFIGTSEERTLKPHAFYQVHRITGKTVTTSSQERIINGIKILEIPLDPKDNMRAVIDCAGILKLRNADIELRTGETDIGRKNTRVRLAFRVHVPQPGGQWVSLQVASQIIECSQRSAHELPAVERQDADHCSVLGGQQMILTGQNFTSDSKVVFSEKTHDGLQIWEAEATVDRDKSQASMLFVEIPPYRDHTIYYPAKVNFYVLNGRRKRSQPQHFTYTPLTACSREPSASWIPPCVDEFVWVSSATGSDIAQAPPVVPFIKTEPVDDFQFGQLGCAVSQILGVSPSSRHTHPVPSQMPLDGCEVPSLPSHHLHQQPVIHNAYATLDPEYQLQCPPVVYRQARSLGSSPVMYQPILGSYPGRMTSMPAQHSPGSGTNHIGIAGYGARAVSASVLAEHHRVVMSNSFQEAASRFPEASGVPSVQPSGYGQMARQSHGHHHHQGYPPPAGQPSGAMPGRVTVKQEFLDHLDDVNDIIRNDMTALEREYT</sequence>
<dbReference type="InterPro" id="IPR013783">
    <property type="entry name" value="Ig-like_fold"/>
</dbReference>
<evidence type="ECO:0000256" key="7">
    <source>
        <dbReference type="ARBA" id="ARBA00023125"/>
    </source>
</evidence>
<feature type="compositionally biased region" description="Polar residues" evidence="10">
    <location>
        <begin position="209"/>
        <end position="224"/>
    </location>
</feature>
<dbReference type="PANTHER" id="PTHR12533">
    <property type="entry name" value="NFAT"/>
    <property type="match status" value="1"/>
</dbReference>
<dbReference type="PROSITE" id="PS50254">
    <property type="entry name" value="REL_2"/>
    <property type="match status" value="1"/>
</dbReference>
<feature type="compositionally biased region" description="Low complexity" evidence="10">
    <location>
        <begin position="257"/>
        <end position="267"/>
    </location>
</feature>
<dbReference type="FunFam" id="2.60.40.340:FF:000001">
    <property type="entry name" value="Nuclear factor of activated T-cells, cytoplasmic, calcineurin-dependent 2"/>
    <property type="match status" value="1"/>
</dbReference>
<feature type="compositionally biased region" description="Low complexity" evidence="10">
    <location>
        <begin position="229"/>
        <end position="245"/>
    </location>
</feature>
<evidence type="ECO:0000256" key="3">
    <source>
        <dbReference type="ARBA" id="ARBA00022490"/>
    </source>
</evidence>
<evidence type="ECO:0000256" key="5">
    <source>
        <dbReference type="ARBA" id="ARBA00022737"/>
    </source>
</evidence>
<dbReference type="GO" id="GO:0033173">
    <property type="term" value="P:calcineurin-NFAT signaling cascade"/>
    <property type="evidence" value="ECO:0007669"/>
    <property type="project" value="TreeGrafter"/>
</dbReference>
<dbReference type="Pfam" id="PF16179">
    <property type="entry name" value="RHD_dimer"/>
    <property type="match status" value="1"/>
</dbReference>
<feature type="domain" description="RHD" evidence="11">
    <location>
        <begin position="373"/>
        <end position="555"/>
    </location>
</feature>
<dbReference type="GeneID" id="105907458"/>
<evidence type="ECO:0000256" key="2">
    <source>
        <dbReference type="ARBA" id="ARBA00004496"/>
    </source>
</evidence>
<dbReference type="RefSeq" id="XP_042563758.1">
    <property type="nucleotide sequence ID" value="XM_042707824.1"/>
</dbReference>
<evidence type="ECO:0000256" key="6">
    <source>
        <dbReference type="ARBA" id="ARBA00023015"/>
    </source>
</evidence>
<keyword evidence="5" id="KW-0677">Repeat</keyword>
<keyword evidence="7" id="KW-0238">DNA-binding</keyword>
<evidence type="ECO:0000256" key="10">
    <source>
        <dbReference type="SAM" id="MobiDB-lite"/>
    </source>
</evidence>
<accession>A0A8M1KN02</accession>
<reference evidence="13" key="1">
    <citation type="submission" date="2025-08" db="UniProtKB">
        <authorList>
            <consortium name="RefSeq"/>
        </authorList>
    </citation>
    <scope>IDENTIFICATION</scope>
</reference>
<dbReference type="SMART" id="SM00429">
    <property type="entry name" value="IPT"/>
    <property type="match status" value="1"/>
</dbReference>
<name>A0A8M1KN02_CLUHA</name>
<dbReference type="SUPFAM" id="SSF81296">
    <property type="entry name" value="E set domains"/>
    <property type="match status" value="1"/>
</dbReference>
<keyword evidence="8" id="KW-0804">Transcription</keyword>
<dbReference type="PRINTS" id="PR01789">
    <property type="entry name" value="NUCFACTORATC"/>
</dbReference>
<dbReference type="InterPro" id="IPR008967">
    <property type="entry name" value="p53-like_TF_DNA-bd_sf"/>
</dbReference>
<dbReference type="GO" id="GO:0007399">
    <property type="term" value="P:nervous system development"/>
    <property type="evidence" value="ECO:0007669"/>
    <property type="project" value="UniProtKB-ARBA"/>
</dbReference>
<dbReference type="GO" id="GO:0005737">
    <property type="term" value="C:cytoplasm"/>
    <property type="evidence" value="ECO:0007669"/>
    <property type="project" value="UniProtKB-SubCell"/>
</dbReference>
<keyword evidence="9" id="KW-0539">Nucleus</keyword>
<dbReference type="PANTHER" id="PTHR12533:SF4">
    <property type="entry name" value="NUCLEAR FACTOR OF ACTIVATED T-CELLS, CYTOPLASMIC 2"/>
    <property type="match status" value="1"/>
</dbReference>
<keyword evidence="12" id="KW-1185">Reference proteome</keyword>
<gene>
    <name evidence="13" type="primary">LOC105907458</name>
</gene>
<evidence type="ECO:0000256" key="8">
    <source>
        <dbReference type="ARBA" id="ARBA00023163"/>
    </source>
</evidence>
<keyword evidence="6" id="KW-0805">Transcription regulation</keyword>